<accession>A0A369W5Z2</accession>
<dbReference type="GO" id="GO:0016289">
    <property type="term" value="F:acyl-CoA hydrolase activity"/>
    <property type="evidence" value="ECO:0007669"/>
    <property type="project" value="UniProtKB-ARBA"/>
</dbReference>
<name>A0A369W5Z2_9SPHN</name>
<dbReference type="InterPro" id="IPR003736">
    <property type="entry name" value="PAAI_dom"/>
</dbReference>
<dbReference type="Proteomes" id="UP000253918">
    <property type="component" value="Unassembled WGS sequence"/>
</dbReference>
<evidence type="ECO:0000259" key="2">
    <source>
        <dbReference type="Pfam" id="PF03061"/>
    </source>
</evidence>
<dbReference type="AlphaFoldDB" id="A0A369W5Z2"/>
<dbReference type="EMBL" id="QQNB01000001">
    <property type="protein sequence ID" value="RDE07511.1"/>
    <property type="molecule type" value="Genomic_DNA"/>
</dbReference>
<dbReference type="SUPFAM" id="SSF54637">
    <property type="entry name" value="Thioesterase/thiol ester dehydrase-isomerase"/>
    <property type="match status" value="1"/>
</dbReference>
<keyword evidence="4" id="KW-1185">Reference proteome</keyword>
<dbReference type="InterPro" id="IPR006683">
    <property type="entry name" value="Thioestr_dom"/>
</dbReference>
<proteinExistence type="predicted"/>
<evidence type="ECO:0000313" key="4">
    <source>
        <dbReference type="Proteomes" id="UP000253918"/>
    </source>
</evidence>
<dbReference type="InterPro" id="IPR029069">
    <property type="entry name" value="HotDog_dom_sf"/>
</dbReference>
<protein>
    <submittedName>
        <fullName evidence="3">PaaI family thioesterase</fullName>
    </submittedName>
</protein>
<organism evidence="3 4">
    <name type="scientific">Sphingomonas aracearum</name>
    <dbReference type="NCBI Taxonomy" id="2283317"/>
    <lineage>
        <taxon>Bacteria</taxon>
        <taxon>Pseudomonadati</taxon>
        <taxon>Pseudomonadota</taxon>
        <taxon>Alphaproteobacteria</taxon>
        <taxon>Sphingomonadales</taxon>
        <taxon>Sphingomonadaceae</taxon>
        <taxon>Sphingomonas</taxon>
    </lineage>
</organism>
<keyword evidence="1" id="KW-0378">Hydrolase</keyword>
<evidence type="ECO:0000313" key="3">
    <source>
        <dbReference type="EMBL" id="RDE07511.1"/>
    </source>
</evidence>
<dbReference type="NCBIfam" id="TIGR00369">
    <property type="entry name" value="unchar_dom_1"/>
    <property type="match status" value="1"/>
</dbReference>
<gene>
    <name evidence="3" type="ORF">DVW87_05565</name>
</gene>
<reference evidence="3 4" key="1">
    <citation type="submission" date="2018-07" db="EMBL/GenBank/DDBJ databases">
        <title>a novel species of Sphingomonas isolated from the rhizosphere soil of Araceae plant.</title>
        <authorList>
            <person name="Zhiyong W."/>
            <person name="Qinglan Z."/>
            <person name="Zhiwei F."/>
            <person name="Ding X."/>
            <person name="Gejiao W."/>
            <person name="Shixue Z."/>
        </authorList>
    </citation>
    <scope>NUCLEOTIDE SEQUENCE [LARGE SCALE GENOMIC DNA]</scope>
    <source>
        <strain evidence="3 4">WZY 27</strain>
    </source>
</reference>
<dbReference type="Pfam" id="PF03061">
    <property type="entry name" value="4HBT"/>
    <property type="match status" value="1"/>
</dbReference>
<sequence length="167" mass="17671">MLPRDAFRGLCSGCGASRRSGRSDRPCCRHLHGARRLSPVSGLPPYADLLGLTLEPDAEGAPVLLMPFGDPVVGRPGFLHGGAISGLLEMAAYMALVHELAGEADAGVKPINVTVDFMRGGRDKPTRARGTVTRLGTRVANVEASAWQDDPAQPIAGARMNYLVLRS</sequence>
<dbReference type="Gene3D" id="3.10.129.10">
    <property type="entry name" value="Hotdog Thioesterase"/>
    <property type="match status" value="1"/>
</dbReference>
<evidence type="ECO:0000256" key="1">
    <source>
        <dbReference type="ARBA" id="ARBA00022801"/>
    </source>
</evidence>
<dbReference type="OrthoDB" id="9813158at2"/>
<dbReference type="CDD" id="cd03443">
    <property type="entry name" value="PaaI_thioesterase"/>
    <property type="match status" value="1"/>
</dbReference>
<comment type="caution">
    <text evidence="3">The sequence shown here is derived from an EMBL/GenBank/DDBJ whole genome shotgun (WGS) entry which is preliminary data.</text>
</comment>
<feature type="domain" description="Thioesterase" evidence="2">
    <location>
        <begin position="77"/>
        <end position="153"/>
    </location>
</feature>